<organism evidence="2 3">
    <name type="scientific">Planotetraspora kaengkrachanensis</name>
    <dbReference type="NCBI Taxonomy" id="575193"/>
    <lineage>
        <taxon>Bacteria</taxon>
        <taxon>Bacillati</taxon>
        <taxon>Actinomycetota</taxon>
        <taxon>Actinomycetes</taxon>
        <taxon>Streptosporangiales</taxon>
        <taxon>Streptosporangiaceae</taxon>
        <taxon>Planotetraspora</taxon>
    </lineage>
</organism>
<dbReference type="Proteomes" id="UP000630097">
    <property type="component" value="Unassembled WGS sequence"/>
</dbReference>
<dbReference type="EMBL" id="BONV01000017">
    <property type="protein sequence ID" value="GIG80835.1"/>
    <property type="molecule type" value="Genomic_DNA"/>
</dbReference>
<name>A0A8J3M9L1_9ACTN</name>
<dbReference type="RefSeq" id="WP_203884234.1">
    <property type="nucleotide sequence ID" value="NZ_BAABHH010000033.1"/>
</dbReference>
<reference evidence="2 3" key="1">
    <citation type="submission" date="2021-01" db="EMBL/GenBank/DDBJ databases">
        <title>Whole genome shotgun sequence of Planotetraspora kaengkrachanensis NBRC 104272.</title>
        <authorList>
            <person name="Komaki H."/>
            <person name="Tamura T."/>
        </authorList>
    </citation>
    <scope>NUCLEOTIDE SEQUENCE [LARGE SCALE GENOMIC DNA]</scope>
    <source>
        <strain evidence="2 3">NBRC 104272</strain>
    </source>
</reference>
<proteinExistence type="predicted"/>
<evidence type="ECO:0000313" key="2">
    <source>
        <dbReference type="EMBL" id="GIG80835.1"/>
    </source>
</evidence>
<dbReference type="Pfam" id="PF14024">
    <property type="entry name" value="DUF4240"/>
    <property type="match status" value="1"/>
</dbReference>
<dbReference type="InterPro" id="IPR025334">
    <property type="entry name" value="DUF4240"/>
</dbReference>
<protein>
    <recommendedName>
        <fullName evidence="1">DUF4240 domain-containing protein</fullName>
    </recommendedName>
</protein>
<feature type="domain" description="DUF4240" evidence="1">
    <location>
        <begin position="1"/>
        <end position="138"/>
    </location>
</feature>
<keyword evidence="3" id="KW-1185">Reference proteome</keyword>
<evidence type="ECO:0000313" key="3">
    <source>
        <dbReference type="Proteomes" id="UP000630097"/>
    </source>
</evidence>
<comment type="caution">
    <text evidence="2">The sequence shown here is derived from an EMBL/GenBank/DDBJ whole genome shotgun (WGS) entry which is preliminary data.</text>
</comment>
<sequence length="198" mass="21942">MDIDAWWTLIERARTAVGDRADDRNLPDDPLPRALTDLLAELDAAEIIEFALLEIRVTDSAYVRSLWNAAYLIEGGCGDDGFMDFRDGLVLQGRETFTRAVADPDSLADLPVVKLMGRDNGGWIGYEGLSYLAREAYGRVMGEIGSFDAAMEAAVPHLDRPARASGEDWDVEDDDENRRRLPRLSALFLGEEFTGEDG</sequence>
<gene>
    <name evidence="2" type="ORF">Pka01_39620</name>
</gene>
<dbReference type="AlphaFoldDB" id="A0A8J3M9L1"/>
<evidence type="ECO:0000259" key="1">
    <source>
        <dbReference type="Pfam" id="PF14024"/>
    </source>
</evidence>
<accession>A0A8J3M9L1</accession>